<dbReference type="Gene3D" id="2.30.42.10">
    <property type="match status" value="1"/>
</dbReference>
<dbReference type="Proteomes" id="UP000051448">
    <property type="component" value="Unassembled WGS sequence"/>
</dbReference>
<evidence type="ECO:0000256" key="10">
    <source>
        <dbReference type="ARBA" id="ARBA00023136"/>
    </source>
</evidence>
<evidence type="ECO:0000256" key="7">
    <source>
        <dbReference type="ARBA" id="ARBA00022833"/>
    </source>
</evidence>
<comment type="similarity">
    <text evidence="3 11">Belongs to the peptidase M50B family.</text>
</comment>
<dbReference type="InterPro" id="IPR036034">
    <property type="entry name" value="PDZ_sf"/>
</dbReference>
<dbReference type="Pfam" id="PF17820">
    <property type="entry name" value="PDZ_6"/>
    <property type="match status" value="1"/>
</dbReference>
<evidence type="ECO:0000256" key="4">
    <source>
        <dbReference type="ARBA" id="ARBA00022670"/>
    </source>
</evidence>
<dbReference type="PANTHER" id="PTHR42837:SF2">
    <property type="entry name" value="MEMBRANE METALLOPROTEASE ARASP2, CHLOROPLASTIC-RELATED"/>
    <property type="match status" value="1"/>
</dbReference>
<proteinExistence type="inferred from homology"/>
<dbReference type="NCBIfam" id="TIGR00054">
    <property type="entry name" value="RIP metalloprotease RseP"/>
    <property type="match status" value="1"/>
</dbReference>
<dbReference type="EC" id="3.4.24.-" evidence="11"/>
<evidence type="ECO:0000256" key="11">
    <source>
        <dbReference type="RuleBase" id="RU362031"/>
    </source>
</evidence>
<dbReference type="GO" id="GO:0046872">
    <property type="term" value="F:metal ion binding"/>
    <property type="evidence" value="ECO:0007669"/>
    <property type="project" value="UniProtKB-KW"/>
</dbReference>
<dbReference type="STRING" id="1423759.FC92_GL000093"/>
<comment type="caution">
    <text evidence="14">The sequence shown here is derived from an EMBL/GenBank/DDBJ whole genome shotgun (WGS) entry which is preliminary data.</text>
</comment>
<feature type="transmembrane region" description="Helical" evidence="11">
    <location>
        <begin position="348"/>
        <end position="370"/>
    </location>
</feature>
<dbReference type="InterPro" id="IPR041489">
    <property type="entry name" value="PDZ_6"/>
</dbReference>
<evidence type="ECO:0000256" key="9">
    <source>
        <dbReference type="ARBA" id="ARBA00023049"/>
    </source>
</evidence>
<dbReference type="Pfam" id="PF02163">
    <property type="entry name" value="Peptidase_M50"/>
    <property type="match status" value="1"/>
</dbReference>
<evidence type="ECO:0000256" key="1">
    <source>
        <dbReference type="ARBA" id="ARBA00001947"/>
    </source>
</evidence>
<evidence type="ECO:0000313" key="14">
    <source>
        <dbReference type="EMBL" id="KRL08303.1"/>
    </source>
</evidence>
<evidence type="ECO:0000256" key="3">
    <source>
        <dbReference type="ARBA" id="ARBA00007931"/>
    </source>
</evidence>
<dbReference type="RefSeq" id="WP_057868497.1">
    <property type="nucleotide sequence ID" value="NZ_AZDX01000001.1"/>
</dbReference>
<dbReference type="SUPFAM" id="SSF50156">
    <property type="entry name" value="PDZ domain-like"/>
    <property type="match status" value="1"/>
</dbReference>
<dbReference type="EMBL" id="AZDX01000001">
    <property type="protein sequence ID" value="KRL08303.1"/>
    <property type="molecule type" value="Genomic_DNA"/>
</dbReference>
<dbReference type="InterPro" id="IPR004387">
    <property type="entry name" value="Pept_M50_Zn"/>
</dbReference>
<feature type="transmembrane region" description="Helical" evidence="11">
    <location>
        <begin position="6"/>
        <end position="26"/>
    </location>
</feature>
<feature type="domain" description="PDZ" evidence="13">
    <location>
        <begin position="216"/>
        <end position="259"/>
    </location>
</feature>
<feature type="transmembrane region" description="Helical" evidence="11">
    <location>
        <begin position="308"/>
        <end position="328"/>
    </location>
</feature>
<keyword evidence="7 11" id="KW-0862">Zinc</keyword>
<keyword evidence="6 11" id="KW-0378">Hydrolase</keyword>
<comment type="cofactor">
    <cofactor evidence="1 11">
        <name>Zn(2+)</name>
        <dbReference type="ChEBI" id="CHEBI:29105"/>
    </cofactor>
</comment>
<evidence type="ECO:0000256" key="6">
    <source>
        <dbReference type="ARBA" id="ARBA00022801"/>
    </source>
</evidence>
<comment type="subcellular location">
    <subcellularLocation>
        <location evidence="2">Membrane</location>
        <topology evidence="2">Multi-pass membrane protein</topology>
    </subcellularLocation>
</comment>
<dbReference type="PANTHER" id="PTHR42837">
    <property type="entry name" value="REGULATOR OF SIGMA-E PROTEASE RSEP"/>
    <property type="match status" value="1"/>
</dbReference>
<organism evidence="14 15">
    <name type="scientific">Liquorilactobacillus hordei DSM 19519</name>
    <dbReference type="NCBI Taxonomy" id="1423759"/>
    <lineage>
        <taxon>Bacteria</taxon>
        <taxon>Bacillati</taxon>
        <taxon>Bacillota</taxon>
        <taxon>Bacilli</taxon>
        <taxon>Lactobacillales</taxon>
        <taxon>Lactobacillaceae</taxon>
        <taxon>Liquorilactobacillus</taxon>
    </lineage>
</organism>
<dbReference type="CDD" id="cd06163">
    <property type="entry name" value="S2P-M50_PDZ_RseP-like"/>
    <property type="match status" value="1"/>
</dbReference>
<keyword evidence="5 11" id="KW-0812">Transmembrane</keyword>
<dbReference type="GO" id="GO:0016020">
    <property type="term" value="C:membrane"/>
    <property type="evidence" value="ECO:0007669"/>
    <property type="project" value="UniProtKB-SubCell"/>
</dbReference>
<keyword evidence="8 11" id="KW-1133">Transmembrane helix</keyword>
<accession>A0A0R1MK28</accession>
<dbReference type="AlphaFoldDB" id="A0A0R1MK28"/>
<name>A0A0R1MK28_9LACO</name>
<keyword evidence="11" id="KW-0479">Metal-binding</keyword>
<evidence type="ECO:0000256" key="5">
    <source>
        <dbReference type="ARBA" id="ARBA00022692"/>
    </source>
</evidence>
<reference evidence="14 15" key="1">
    <citation type="journal article" date="2015" name="Genome Announc.">
        <title>Expanding the biotechnology potential of lactobacilli through comparative genomics of 213 strains and associated genera.</title>
        <authorList>
            <person name="Sun Z."/>
            <person name="Harris H.M."/>
            <person name="McCann A."/>
            <person name="Guo C."/>
            <person name="Argimon S."/>
            <person name="Zhang W."/>
            <person name="Yang X."/>
            <person name="Jeffery I.B."/>
            <person name="Cooney J.C."/>
            <person name="Kagawa T.F."/>
            <person name="Liu W."/>
            <person name="Song Y."/>
            <person name="Salvetti E."/>
            <person name="Wrobel A."/>
            <person name="Rasinkangas P."/>
            <person name="Parkhill J."/>
            <person name="Rea M.C."/>
            <person name="O'Sullivan O."/>
            <person name="Ritari J."/>
            <person name="Douillard F.P."/>
            <person name="Paul Ross R."/>
            <person name="Yang R."/>
            <person name="Briner A.E."/>
            <person name="Felis G.E."/>
            <person name="de Vos W.M."/>
            <person name="Barrangou R."/>
            <person name="Klaenhammer T.R."/>
            <person name="Caufield P.W."/>
            <person name="Cui Y."/>
            <person name="Zhang H."/>
            <person name="O'Toole P.W."/>
        </authorList>
    </citation>
    <scope>NUCLEOTIDE SEQUENCE [LARGE SCALE GENOMIC DNA]</scope>
    <source>
        <strain evidence="14 15">DSM 19519</strain>
    </source>
</reference>
<gene>
    <name evidence="14" type="ORF">FC92_GL000093</name>
</gene>
<keyword evidence="15" id="KW-1185">Reference proteome</keyword>
<dbReference type="GeneID" id="98311188"/>
<evidence type="ECO:0000259" key="13">
    <source>
        <dbReference type="Pfam" id="PF17820"/>
    </source>
</evidence>
<evidence type="ECO:0000259" key="12">
    <source>
        <dbReference type="Pfam" id="PF02163"/>
    </source>
</evidence>
<keyword evidence="4" id="KW-0645">Protease</keyword>
<evidence type="ECO:0000313" key="15">
    <source>
        <dbReference type="Proteomes" id="UP000051448"/>
    </source>
</evidence>
<dbReference type="InterPro" id="IPR008915">
    <property type="entry name" value="Peptidase_M50"/>
</dbReference>
<keyword evidence="9 11" id="KW-0482">Metalloprotease</keyword>
<evidence type="ECO:0000256" key="8">
    <source>
        <dbReference type="ARBA" id="ARBA00022989"/>
    </source>
</evidence>
<dbReference type="GO" id="GO:0006508">
    <property type="term" value="P:proteolysis"/>
    <property type="evidence" value="ECO:0007669"/>
    <property type="project" value="UniProtKB-KW"/>
</dbReference>
<keyword evidence="10 11" id="KW-0472">Membrane</keyword>
<dbReference type="PATRIC" id="fig|1423759.3.peg.93"/>
<feature type="domain" description="Peptidase M50" evidence="12">
    <location>
        <begin position="8"/>
        <end position="412"/>
    </location>
</feature>
<dbReference type="OrthoDB" id="9782003at2"/>
<dbReference type="GO" id="GO:0004222">
    <property type="term" value="F:metalloendopeptidase activity"/>
    <property type="evidence" value="ECO:0007669"/>
    <property type="project" value="InterPro"/>
</dbReference>
<feature type="transmembrane region" description="Helical" evidence="11">
    <location>
        <begin position="399"/>
        <end position="418"/>
    </location>
</feature>
<protein>
    <recommendedName>
        <fullName evidence="11">Zinc metalloprotease</fullName>
        <ecNumber evidence="11">3.4.24.-</ecNumber>
    </recommendedName>
</protein>
<dbReference type="CDD" id="cd23081">
    <property type="entry name" value="cpPDZ_EcRseP-like"/>
    <property type="match status" value="1"/>
</dbReference>
<sequence>MLITIVTFIIVFGILVVVHEFGHFYFAKRAGILVREFSIGMGPKIFAHQKNGTTYTVRILPLGGYVRMAGLEDDDDSLKPGTTVSLLLNQDNVVETINASKKKTLISGIPVEIVKWDLEKELWIEGYENGEEDKYRRFSVSHDASIIEEDGTKVRIAPIDVQFQSAKLWQRMLTNFAGPLNNFILTIIAFTLVAVIQGGVITSENSTKIGGFATSSVAKKAGLKVGDEIVAVNGHKTTSWVKLSSYVNASPNKKINVTYSRDNQEKTVALTPKVQNQNGKKIGLIGITAKTHTDSSFMAIATYGFTKTWTTMLALFAAIGGIFTHGFSLNDFGGPVAIYSYTSEAAQYGLTSVISLLAFLSINLGIVNLFPIPALDGGKIILNIIEAIRRKPLSPEKEGIITLIGFGFLMLLMVLVTWNDIHRYFFN</sequence>
<evidence type="ECO:0000256" key="2">
    <source>
        <dbReference type="ARBA" id="ARBA00004141"/>
    </source>
</evidence>